<proteinExistence type="predicted"/>
<accession>A0A7Y2RB95</accession>
<organism evidence="2 3">
    <name type="scientific">Rhizobium laguerreae</name>
    <dbReference type="NCBI Taxonomy" id="1076926"/>
    <lineage>
        <taxon>Bacteria</taxon>
        <taxon>Pseudomonadati</taxon>
        <taxon>Pseudomonadota</taxon>
        <taxon>Alphaproteobacteria</taxon>
        <taxon>Hyphomicrobiales</taxon>
        <taxon>Rhizobiaceae</taxon>
        <taxon>Rhizobium/Agrobacterium group</taxon>
        <taxon>Rhizobium</taxon>
    </lineage>
</organism>
<evidence type="ECO:0000313" key="3">
    <source>
        <dbReference type="Proteomes" id="UP000530654"/>
    </source>
</evidence>
<comment type="caution">
    <text evidence="2">The sequence shown here is derived from an EMBL/GenBank/DDBJ whole genome shotgun (WGS) entry which is preliminary data.</text>
</comment>
<keyword evidence="1" id="KW-0812">Transmembrane</keyword>
<protein>
    <submittedName>
        <fullName evidence="2">Uncharacterized protein</fullName>
    </submittedName>
</protein>
<sequence length="66" mass="7524">MMHELIGPFGLALITGLFFFCCVKSLVEYIRQFSREPTLDELDFDNGHPDGFVRHYASSEADLTPQ</sequence>
<evidence type="ECO:0000256" key="1">
    <source>
        <dbReference type="SAM" id="Phobius"/>
    </source>
</evidence>
<keyword evidence="1" id="KW-1133">Transmembrane helix</keyword>
<dbReference type="Proteomes" id="UP000530654">
    <property type="component" value="Unassembled WGS sequence"/>
</dbReference>
<dbReference type="EMBL" id="JABEQY010000047">
    <property type="protein sequence ID" value="NNH67801.1"/>
    <property type="molecule type" value="Genomic_DNA"/>
</dbReference>
<dbReference type="AlphaFoldDB" id="A0A7Y2RB95"/>
<keyword evidence="1" id="KW-0472">Membrane</keyword>
<feature type="transmembrane region" description="Helical" evidence="1">
    <location>
        <begin position="6"/>
        <end position="27"/>
    </location>
</feature>
<gene>
    <name evidence="2" type="ORF">HLI17_31875</name>
</gene>
<reference evidence="2 3" key="1">
    <citation type="submission" date="2020-04" db="EMBL/GenBank/DDBJ databases">
        <title>Rhizobium bacterial biofertilizers improve the content of phenolic compounds of Lactuca sativa L. under non-saline and saline-stress conditions.</title>
        <authorList>
            <person name="Ayuso-Calles M."/>
            <person name="Garcia-Estevez I."/>
            <person name="Jimenez-Gomez A."/>
            <person name="Flores-Felix J.D."/>
            <person name="Escribano-Bailon M."/>
            <person name="Rivas R."/>
        </authorList>
    </citation>
    <scope>NUCLEOTIDE SEQUENCE [LARGE SCALE GENOMIC DNA]</scope>
    <source>
        <strain evidence="2 3">GPTR02</strain>
    </source>
</reference>
<name>A0A7Y2RB95_9HYPH</name>
<dbReference type="RefSeq" id="WP_170282864.1">
    <property type="nucleotide sequence ID" value="NZ_JABEQY010000047.1"/>
</dbReference>
<evidence type="ECO:0000313" key="2">
    <source>
        <dbReference type="EMBL" id="NNH67801.1"/>
    </source>
</evidence>